<dbReference type="RefSeq" id="WP_212696180.1">
    <property type="nucleotide sequence ID" value="NZ_CP058649.1"/>
</dbReference>
<feature type="chain" id="PRO_5035302675" evidence="2">
    <location>
        <begin position="25"/>
        <end position="186"/>
    </location>
</feature>
<keyword evidence="1" id="KW-0677">Repeat</keyword>
<feature type="signal peptide" evidence="2">
    <location>
        <begin position="1"/>
        <end position="24"/>
    </location>
</feature>
<dbReference type="PANTHER" id="PTHR43308:SF5">
    <property type="entry name" value="S-LAYER PROTEIN _ PEPTIDOGLYCAN ENDO-BETA-N-ACETYLGLUCOSAMINIDASE"/>
    <property type="match status" value="1"/>
</dbReference>
<feature type="domain" description="SLH" evidence="3">
    <location>
        <begin position="79"/>
        <end position="142"/>
    </location>
</feature>
<dbReference type="KEGG" id="vpy:HZI73_25655"/>
<name>A0A8J8MQ22_9FIRM</name>
<dbReference type="AlphaFoldDB" id="A0A8J8MQ22"/>
<reference evidence="4" key="1">
    <citation type="submission" date="2020-07" db="EMBL/GenBank/DDBJ databases">
        <title>Vallitalea pronyensis genome.</title>
        <authorList>
            <person name="Postec A."/>
        </authorList>
    </citation>
    <scope>NUCLEOTIDE SEQUENCE</scope>
    <source>
        <strain evidence="4">FatNI3</strain>
    </source>
</reference>
<dbReference type="EMBL" id="CP058649">
    <property type="protein sequence ID" value="QUI25476.1"/>
    <property type="molecule type" value="Genomic_DNA"/>
</dbReference>
<evidence type="ECO:0000313" key="4">
    <source>
        <dbReference type="EMBL" id="QUI25476.1"/>
    </source>
</evidence>
<evidence type="ECO:0000256" key="2">
    <source>
        <dbReference type="SAM" id="SignalP"/>
    </source>
</evidence>
<dbReference type="PANTHER" id="PTHR43308">
    <property type="entry name" value="OUTER MEMBRANE PROTEIN ALPHA-RELATED"/>
    <property type="match status" value="1"/>
</dbReference>
<gene>
    <name evidence="4" type="ORF">HZI73_25655</name>
</gene>
<evidence type="ECO:0000313" key="5">
    <source>
        <dbReference type="Proteomes" id="UP000683246"/>
    </source>
</evidence>
<dbReference type="Pfam" id="PF00395">
    <property type="entry name" value="SLH"/>
    <property type="match status" value="2"/>
</dbReference>
<dbReference type="PROSITE" id="PS51272">
    <property type="entry name" value="SLH"/>
    <property type="match status" value="2"/>
</dbReference>
<protein>
    <submittedName>
        <fullName evidence="4">S-layer homology domain-containing protein</fullName>
    </submittedName>
</protein>
<accession>A0A8J8MQ22</accession>
<evidence type="ECO:0000256" key="1">
    <source>
        <dbReference type="ARBA" id="ARBA00022737"/>
    </source>
</evidence>
<evidence type="ECO:0000259" key="3">
    <source>
        <dbReference type="PROSITE" id="PS51272"/>
    </source>
</evidence>
<dbReference type="InterPro" id="IPR051465">
    <property type="entry name" value="Cell_Envelope_Struct_Comp"/>
</dbReference>
<keyword evidence="2" id="KW-0732">Signal</keyword>
<keyword evidence="5" id="KW-1185">Reference proteome</keyword>
<proteinExistence type="predicted"/>
<dbReference type="Proteomes" id="UP000683246">
    <property type="component" value="Chromosome"/>
</dbReference>
<sequence>MKRTFVVIVSLLLTCHVLSNTVTAVTDKQQYAGDQLHTLGLMRGYTDGTLQLQNSIKRAEVAALLVRTLGYDKKDVAGTAKTFSDVKNDSWAKNDIQKAFKLKLIVGDPGGTFRPDDQISYAEVVTIMVNALGKNQNLEGDWPTNYITKAKQLGIISQGDNGDIKRKVTRGEVSLILWDTILAKNS</sequence>
<dbReference type="InterPro" id="IPR001119">
    <property type="entry name" value="SLH_dom"/>
</dbReference>
<feature type="domain" description="SLH" evidence="3">
    <location>
        <begin position="15"/>
        <end position="78"/>
    </location>
</feature>
<organism evidence="4 5">
    <name type="scientific">Vallitalea pronyensis</name>
    <dbReference type="NCBI Taxonomy" id="1348613"/>
    <lineage>
        <taxon>Bacteria</taxon>
        <taxon>Bacillati</taxon>
        <taxon>Bacillota</taxon>
        <taxon>Clostridia</taxon>
        <taxon>Lachnospirales</taxon>
        <taxon>Vallitaleaceae</taxon>
        <taxon>Vallitalea</taxon>
    </lineage>
</organism>